<dbReference type="Gene3D" id="1.10.287.110">
    <property type="entry name" value="DnaJ domain"/>
    <property type="match status" value="1"/>
</dbReference>
<feature type="domain" description="J" evidence="11">
    <location>
        <begin position="101"/>
        <end position="171"/>
    </location>
</feature>
<evidence type="ECO:0000256" key="4">
    <source>
        <dbReference type="ARBA" id="ARBA00022824"/>
    </source>
</evidence>
<dbReference type="Pfam" id="PF02889">
    <property type="entry name" value="Sec63"/>
    <property type="match status" value="1"/>
</dbReference>
<evidence type="ECO:0000256" key="8">
    <source>
        <dbReference type="ARBA" id="ARBA00023186"/>
    </source>
</evidence>
<dbReference type="GO" id="GO:0031207">
    <property type="term" value="C:Sec62/Sec63 complex"/>
    <property type="evidence" value="ECO:0007669"/>
    <property type="project" value="TreeGrafter"/>
</dbReference>
<dbReference type="InterPro" id="IPR036869">
    <property type="entry name" value="J_dom_sf"/>
</dbReference>
<keyword evidence="3 10" id="KW-0812">Transmembrane</keyword>
<dbReference type="InterPro" id="IPR014756">
    <property type="entry name" value="Ig_E-set"/>
</dbReference>
<keyword evidence="4" id="KW-0256">Endoplasmic reticulum</keyword>
<dbReference type="EMBL" id="ML210204">
    <property type="protein sequence ID" value="TFK24243.1"/>
    <property type="molecule type" value="Genomic_DNA"/>
</dbReference>
<dbReference type="CDD" id="cd06257">
    <property type="entry name" value="DnaJ"/>
    <property type="match status" value="1"/>
</dbReference>
<evidence type="ECO:0000256" key="10">
    <source>
        <dbReference type="SAM" id="Phobius"/>
    </source>
</evidence>
<accession>A0A5C3KWJ9</accession>
<feature type="compositionally biased region" description="Acidic residues" evidence="9">
    <location>
        <begin position="636"/>
        <end position="661"/>
    </location>
</feature>
<organism evidence="12 13">
    <name type="scientific">Coprinopsis marcescibilis</name>
    <name type="common">Agaric fungus</name>
    <name type="synonym">Psathyrella marcescibilis</name>
    <dbReference type="NCBI Taxonomy" id="230819"/>
    <lineage>
        <taxon>Eukaryota</taxon>
        <taxon>Fungi</taxon>
        <taxon>Dikarya</taxon>
        <taxon>Basidiomycota</taxon>
        <taxon>Agaricomycotina</taxon>
        <taxon>Agaricomycetes</taxon>
        <taxon>Agaricomycetidae</taxon>
        <taxon>Agaricales</taxon>
        <taxon>Agaricineae</taxon>
        <taxon>Psathyrellaceae</taxon>
        <taxon>Coprinopsis</taxon>
    </lineage>
</organism>
<dbReference type="STRING" id="230819.A0A5C3KWJ9"/>
<keyword evidence="8" id="KW-0143">Chaperone</keyword>
<dbReference type="OrthoDB" id="1734229at2759"/>
<dbReference type="SUPFAM" id="SSF81296">
    <property type="entry name" value="E set domains"/>
    <property type="match status" value="1"/>
</dbReference>
<dbReference type="InterPro" id="IPR035892">
    <property type="entry name" value="C2_domain_sf"/>
</dbReference>
<keyword evidence="13" id="KW-1185">Reference proteome</keyword>
<feature type="transmembrane region" description="Helical" evidence="10">
    <location>
        <begin position="196"/>
        <end position="219"/>
    </location>
</feature>
<evidence type="ECO:0000256" key="3">
    <source>
        <dbReference type="ARBA" id="ARBA00022692"/>
    </source>
</evidence>
<proteinExistence type="predicted"/>
<dbReference type="GO" id="GO:0003723">
    <property type="term" value="F:RNA binding"/>
    <property type="evidence" value="ECO:0007669"/>
    <property type="project" value="TreeGrafter"/>
</dbReference>
<feature type="compositionally biased region" description="Acidic residues" evidence="9">
    <location>
        <begin position="602"/>
        <end position="617"/>
    </location>
</feature>
<dbReference type="Pfam" id="PF00226">
    <property type="entry name" value="DnaJ"/>
    <property type="match status" value="1"/>
</dbReference>
<evidence type="ECO:0000256" key="5">
    <source>
        <dbReference type="ARBA" id="ARBA00022927"/>
    </source>
</evidence>
<keyword evidence="7 10" id="KW-0472">Membrane</keyword>
<dbReference type="PANTHER" id="PTHR24075:SF0">
    <property type="entry name" value="TRANSLOCATION PROTEIN SEC63 HOMOLOG"/>
    <property type="match status" value="1"/>
</dbReference>
<dbReference type="PANTHER" id="PTHR24075">
    <property type="entry name" value="SEC63 DOMAIN-CONTAINING"/>
    <property type="match status" value="1"/>
</dbReference>
<dbReference type="SUPFAM" id="SSF46565">
    <property type="entry name" value="Chaperone J-domain"/>
    <property type="match status" value="1"/>
</dbReference>
<evidence type="ECO:0000256" key="7">
    <source>
        <dbReference type="ARBA" id="ARBA00023136"/>
    </source>
</evidence>
<dbReference type="PROSITE" id="PS50076">
    <property type="entry name" value="DNAJ_2"/>
    <property type="match status" value="1"/>
</dbReference>
<reference evidence="12 13" key="1">
    <citation type="journal article" date="2019" name="Nat. Ecol. Evol.">
        <title>Megaphylogeny resolves global patterns of mushroom evolution.</title>
        <authorList>
            <person name="Varga T."/>
            <person name="Krizsan K."/>
            <person name="Foldi C."/>
            <person name="Dima B."/>
            <person name="Sanchez-Garcia M."/>
            <person name="Sanchez-Ramirez S."/>
            <person name="Szollosi G.J."/>
            <person name="Szarkandi J.G."/>
            <person name="Papp V."/>
            <person name="Albert L."/>
            <person name="Andreopoulos W."/>
            <person name="Angelini C."/>
            <person name="Antonin V."/>
            <person name="Barry K.W."/>
            <person name="Bougher N.L."/>
            <person name="Buchanan P."/>
            <person name="Buyck B."/>
            <person name="Bense V."/>
            <person name="Catcheside P."/>
            <person name="Chovatia M."/>
            <person name="Cooper J."/>
            <person name="Damon W."/>
            <person name="Desjardin D."/>
            <person name="Finy P."/>
            <person name="Geml J."/>
            <person name="Haridas S."/>
            <person name="Hughes K."/>
            <person name="Justo A."/>
            <person name="Karasinski D."/>
            <person name="Kautmanova I."/>
            <person name="Kiss B."/>
            <person name="Kocsube S."/>
            <person name="Kotiranta H."/>
            <person name="LaButti K.M."/>
            <person name="Lechner B.E."/>
            <person name="Liimatainen K."/>
            <person name="Lipzen A."/>
            <person name="Lukacs Z."/>
            <person name="Mihaltcheva S."/>
            <person name="Morgado L.N."/>
            <person name="Niskanen T."/>
            <person name="Noordeloos M.E."/>
            <person name="Ohm R.A."/>
            <person name="Ortiz-Santana B."/>
            <person name="Ovrebo C."/>
            <person name="Racz N."/>
            <person name="Riley R."/>
            <person name="Savchenko A."/>
            <person name="Shiryaev A."/>
            <person name="Soop K."/>
            <person name="Spirin V."/>
            <person name="Szebenyi C."/>
            <person name="Tomsovsky M."/>
            <person name="Tulloss R.E."/>
            <person name="Uehling J."/>
            <person name="Grigoriev I.V."/>
            <person name="Vagvolgyi C."/>
            <person name="Papp T."/>
            <person name="Martin F.M."/>
            <person name="Miettinen O."/>
            <person name="Hibbett D.S."/>
            <person name="Nagy L.G."/>
        </authorList>
    </citation>
    <scope>NUCLEOTIDE SEQUENCE [LARGE SCALE GENOMIC DNA]</scope>
    <source>
        <strain evidence="12 13">CBS 121175</strain>
    </source>
</reference>
<dbReference type="SMART" id="SM00271">
    <property type="entry name" value="DnaJ"/>
    <property type="match status" value="1"/>
</dbReference>
<dbReference type="Gene3D" id="1.10.3380.10">
    <property type="entry name" value="Sec63 N-terminal domain-like domain"/>
    <property type="match status" value="1"/>
</dbReference>
<evidence type="ECO:0000256" key="9">
    <source>
        <dbReference type="SAM" id="MobiDB-lite"/>
    </source>
</evidence>
<keyword evidence="6 10" id="KW-1133">Transmembrane helix</keyword>
<dbReference type="SUPFAM" id="SSF158702">
    <property type="entry name" value="Sec63 N-terminal domain-like"/>
    <property type="match status" value="1"/>
</dbReference>
<dbReference type="GO" id="GO:0006614">
    <property type="term" value="P:SRP-dependent cotranslational protein targeting to membrane"/>
    <property type="evidence" value="ECO:0007669"/>
    <property type="project" value="TreeGrafter"/>
</dbReference>
<evidence type="ECO:0000256" key="6">
    <source>
        <dbReference type="ARBA" id="ARBA00022989"/>
    </source>
</evidence>
<evidence type="ECO:0000313" key="12">
    <source>
        <dbReference type="EMBL" id="TFK24243.1"/>
    </source>
</evidence>
<dbReference type="GO" id="GO:0006620">
    <property type="term" value="P:post-translational protein targeting to endoplasmic reticulum membrane"/>
    <property type="evidence" value="ECO:0007669"/>
    <property type="project" value="TreeGrafter"/>
</dbReference>
<dbReference type="InterPro" id="IPR001623">
    <property type="entry name" value="DnaJ_domain"/>
</dbReference>
<keyword evidence="2" id="KW-0813">Transport</keyword>
<comment type="subcellular location">
    <subcellularLocation>
        <location evidence="1">Endoplasmic reticulum membrane</location>
        <topology evidence="1">Multi-pass membrane protein</topology>
    </subcellularLocation>
</comment>
<dbReference type="FunFam" id="1.10.287.110:FF:000039">
    <property type="entry name" value="Protein translocation complex component (Npl1)"/>
    <property type="match status" value="1"/>
</dbReference>
<evidence type="ECO:0000259" key="11">
    <source>
        <dbReference type="PROSITE" id="PS50076"/>
    </source>
</evidence>
<dbReference type="GO" id="GO:0008320">
    <property type="term" value="F:protein transmembrane transporter activity"/>
    <property type="evidence" value="ECO:0007669"/>
    <property type="project" value="TreeGrafter"/>
</dbReference>
<protein>
    <submittedName>
        <fullName evidence="12">Translocation protein sec63</fullName>
    </submittedName>
</protein>
<feature type="region of interest" description="Disordered" evidence="9">
    <location>
        <begin position="602"/>
        <end position="661"/>
    </location>
</feature>
<evidence type="ECO:0000256" key="1">
    <source>
        <dbReference type="ARBA" id="ARBA00004477"/>
    </source>
</evidence>
<gene>
    <name evidence="12" type="ORF">FA15DRAFT_669784</name>
</gene>
<name>A0A5C3KWJ9_COPMA</name>
<dbReference type="AlphaFoldDB" id="A0A5C3KWJ9"/>
<evidence type="ECO:0000256" key="2">
    <source>
        <dbReference type="ARBA" id="ARBA00022448"/>
    </source>
</evidence>
<dbReference type="Proteomes" id="UP000307440">
    <property type="component" value="Unassembled WGS sequence"/>
</dbReference>
<evidence type="ECO:0000313" key="13">
    <source>
        <dbReference type="Proteomes" id="UP000307440"/>
    </source>
</evidence>
<keyword evidence="5" id="KW-0653">Protein transport</keyword>
<dbReference type="InterPro" id="IPR004179">
    <property type="entry name" value="Sec63-dom"/>
</dbReference>
<dbReference type="Gene3D" id="2.60.40.150">
    <property type="entry name" value="C2 domain"/>
    <property type="match status" value="1"/>
</dbReference>
<dbReference type="PRINTS" id="PR00625">
    <property type="entry name" value="JDOMAIN"/>
</dbReference>
<feature type="transmembrane region" description="Helical" evidence="10">
    <location>
        <begin position="12"/>
        <end position="33"/>
    </location>
</feature>
<sequence length="661" mass="74062">MAAYEYDEAGVMATYFLVTFLGLILIPVTLSSLPKRSGSLKQGCDCSACLGQREKLRQREKGSLLSPKLSTKTCLLTGGWILFGVLSWRASSLKVTNKVYDPFEILGITSAATEKEIKSHFKKLSKEFHPDKVKATAELTLEAIQDNFVQITKAYKSLTDEKIRKNWLEWNNPDGPQSTSMGIALPKWIVESQNNIWVLGFYGLVFGLALPLVVGRWWFGNRQRTKDGIHAQSAAAFFKSINEFSKVDEVVSTLGKAYQWEIPGPKSTFDDEMAEIEKAVIQKAGPRYAEVKKLSRGDDKELHPLRLRALILIFAHITRVQIENPALQEEQRRILLQTPLLLSALLNVLIARTWLIPTLGAMRLHSYLAQALPLDPPPRVRLTQLPGFAKSDVDSLVPRPKDISEVLAVLEDKEDPASIEVKKAISKWGRVEIVDASFKVIGERSVTPSAIVYLLVKLRITPPGFHVEPKDLSVDETKKAVKINDEKDEAFLLSKQEAEELPSEKTPGYAHAPYWPGGRKPTWWLVLADEKQNRIVVPPVRISDVPYADGESERDYRAYKIQFQGPPQTGVYTWRLYVVSDTYVGEDAVKDLQLKVEDLSLDDEVSEDEISEPDEDTLAGQMAAMRGGTVKKRRDDEEDSDESGTDDDEESDSDSSDSDSD</sequence>
<dbReference type="SMART" id="SM00973">
    <property type="entry name" value="Sec63"/>
    <property type="match status" value="1"/>
</dbReference>